<dbReference type="Pfam" id="PF07593">
    <property type="entry name" value="UnbV_ASPIC"/>
    <property type="match status" value="1"/>
</dbReference>
<dbReference type="InterPro" id="IPR027039">
    <property type="entry name" value="Crtac1"/>
</dbReference>
<evidence type="ECO:0000313" key="4">
    <source>
        <dbReference type="Proteomes" id="UP000320390"/>
    </source>
</evidence>
<dbReference type="InterPro" id="IPR011519">
    <property type="entry name" value="UnbV_ASPIC"/>
</dbReference>
<dbReference type="EMBL" id="CP036434">
    <property type="protein sequence ID" value="QDV05454.1"/>
    <property type="molecule type" value="Genomic_DNA"/>
</dbReference>
<keyword evidence="1" id="KW-0732">Signal</keyword>
<dbReference type="SUPFAM" id="SSF69318">
    <property type="entry name" value="Integrin alpha N-terminal domain"/>
    <property type="match status" value="1"/>
</dbReference>
<name>A0A518EMY8_9BACT</name>
<accession>A0A518EMY8</accession>
<evidence type="ECO:0000313" key="3">
    <source>
        <dbReference type="EMBL" id="QDV05454.1"/>
    </source>
</evidence>
<dbReference type="Proteomes" id="UP000320390">
    <property type="component" value="Chromosome"/>
</dbReference>
<evidence type="ECO:0000259" key="2">
    <source>
        <dbReference type="Pfam" id="PF07593"/>
    </source>
</evidence>
<dbReference type="AlphaFoldDB" id="A0A518EMY8"/>
<evidence type="ECO:0000256" key="1">
    <source>
        <dbReference type="ARBA" id="ARBA00022729"/>
    </source>
</evidence>
<dbReference type="PANTHER" id="PTHR16026">
    <property type="entry name" value="CARTILAGE ACIDIC PROTEIN 1"/>
    <property type="match status" value="1"/>
</dbReference>
<dbReference type="InterPro" id="IPR013517">
    <property type="entry name" value="FG-GAP"/>
</dbReference>
<keyword evidence="4" id="KW-1185">Reference proteome</keyword>
<dbReference type="OrthoDB" id="5287961at2"/>
<reference evidence="3 4" key="1">
    <citation type="submission" date="2019-02" db="EMBL/GenBank/DDBJ databases">
        <title>Deep-cultivation of Planctomycetes and their phenomic and genomic characterization uncovers novel biology.</title>
        <authorList>
            <person name="Wiegand S."/>
            <person name="Jogler M."/>
            <person name="Boedeker C."/>
            <person name="Pinto D."/>
            <person name="Vollmers J."/>
            <person name="Rivas-Marin E."/>
            <person name="Kohn T."/>
            <person name="Peeters S.H."/>
            <person name="Heuer A."/>
            <person name="Rast P."/>
            <person name="Oberbeckmann S."/>
            <person name="Bunk B."/>
            <person name="Jeske O."/>
            <person name="Meyerdierks A."/>
            <person name="Storesund J.E."/>
            <person name="Kallscheuer N."/>
            <person name="Luecker S."/>
            <person name="Lage O.M."/>
            <person name="Pohl T."/>
            <person name="Merkel B.J."/>
            <person name="Hornburger P."/>
            <person name="Mueller R.-W."/>
            <person name="Bruemmer F."/>
            <person name="Labrenz M."/>
            <person name="Spormann A.M."/>
            <person name="Op den Camp H."/>
            <person name="Overmann J."/>
            <person name="Amann R."/>
            <person name="Jetten M.S.M."/>
            <person name="Mascher T."/>
            <person name="Medema M.H."/>
            <person name="Devos D.P."/>
            <person name="Kaster A.-K."/>
            <person name="Ovreas L."/>
            <person name="Rohde M."/>
            <person name="Galperin M.Y."/>
            <person name="Jogler C."/>
        </authorList>
    </citation>
    <scope>NUCLEOTIDE SEQUENCE [LARGE SCALE GENOMIC DNA]</scope>
    <source>
        <strain evidence="3 4">Poly30</strain>
    </source>
</reference>
<sequence length="581" mass="60810">MQIRGLRRPVSLFDLPWRAPGAVAGCVLAGSLITGCGGDADPGAAATDPAATAATGEAPWFTEVTAAAGLGDFRHVSGADGRYLMPEIMTTGAALVDVNGDGALDVYLAQAGGVDQARAERPGNQLYLGDGKGHFRNVTDGSGADDRGYAMGVATGDYDGDGDMDLYVSNLERNALLQNDGQGHFTDVTEAAGVGGSSWSASAVFVDADSDGDLDLFVTNYIYWALDGEIDCRSPQGVRTYCSPKSYGAPAPDSYFENQGDRTFVDASERVGLRAAFGNGLGVVCADFDLDGRPEIFVANDGTPNQLWDPQPDGTFKETALISGCAVDVQGAAKAGMGVSVADIDADGDEDLLVVNLTGEDDSFYRNDSGQFVDRTPARGLAVVSRKRTRFGVALRDFDLDGHLDLFHANGRVTQPERAIEGDPFAEENMLLRGNAAGRFQEVLPRGGVAVPLVATSRSAAFGDIDGDGDVDILVHNRDAGVHLYRNDVANSRKGVTFELLDEHGAPAIGAAIFVRTPGHGEARHEVRTTDSYGAASSPLIHVGAGDGSAPMGYRILWADGTEGESGACEAGAAIKMQRSR</sequence>
<proteinExistence type="predicted"/>
<organism evidence="3 4">
    <name type="scientific">Saltatorellus ferox</name>
    <dbReference type="NCBI Taxonomy" id="2528018"/>
    <lineage>
        <taxon>Bacteria</taxon>
        <taxon>Pseudomonadati</taxon>
        <taxon>Planctomycetota</taxon>
        <taxon>Planctomycetia</taxon>
        <taxon>Planctomycetia incertae sedis</taxon>
        <taxon>Saltatorellus</taxon>
    </lineage>
</organism>
<dbReference type="InterPro" id="IPR028994">
    <property type="entry name" value="Integrin_alpha_N"/>
</dbReference>
<dbReference type="PANTHER" id="PTHR16026:SF0">
    <property type="entry name" value="CARTILAGE ACIDIC PROTEIN 1"/>
    <property type="match status" value="1"/>
</dbReference>
<protein>
    <submittedName>
        <fullName evidence="3">FG-GAP repeat protein</fullName>
    </submittedName>
</protein>
<dbReference type="RefSeq" id="WP_145194858.1">
    <property type="nucleotide sequence ID" value="NZ_CP036434.1"/>
</dbReference>
<dbReference type="Pfam" id="PF13517">
    <property type="entry name" value="FG-GAP_3"/>
    <property type="match status" value="2"/>
</dbReference>
<dbReference type="Gene3D" id="2.130.10.130">
    <property type="entry name" value="Integrin alpha, N-terminal"/>
    <property type="match status" value="2"/>
</dbReference>
<gene>
    <name evidence="3" type="ORF">Poly30_09510</name>
</gene>
<feature type="domain" description="ASPIC/UnbV" evidence="2">
    <location>
        <begin position="508"/>
        <end position="563"/>
    </location>
</feature>